<dbReference type="EMBL" id="QBKT01000002">
    <property type="protein sequence ID" value="PTX62805.1"/>
    <property type="molecule type" value="Genomic_DNA"/>
</dbReference>
<dbReference type="Proteomes" id="UP000244090">
    <property type="component" value="Unassembled WGS sequence"/>
</dbReference>
<dbReference type="AlphaFoldDB" id="A0A2T6C3B6"/>
<comment type="caution">
    <text evidence="1">The sequence shown here is derived from an EMBL/GenBank/DDBJ whole genome shotgun (WGS) entry which is preliminary data.</text>
</comment>
<gene>
    <name evidence="1" type="ORF">C8N46_102205</name>
</gene>
<evidence type="ECO:0000313" key="2">
    <source>
        <dbReference type="Proteomes" id="UP000244090"/>
    </source>
</evidence>
<dbReference type="NCBIfam" id="NF038153">
    <property type="entry name" value="lant_leader_L1a"/>
    <property type="match status" value="1"/>
</dbReference>
<proteinExistence type="predicted"/>
<dbReference type="RefSeq" id="WP_158269081.1">
    <property type="nucleotide sequence ID" value="NZ_QBKT01000002.1"/>
</dbReference>
<sequence length="58" mass="6345">MKKQKQLNKLTFSKHVIGNLNQVSGGKPPKTYRYCESDVCEPSEGSGGFTSYCSVIAC</sequence>
<organism evidence="1 2">
    <name type="scientific">Kordia periserrulae</name>
    <dbReference type="NCBI Taxonomy" id="701523"/>
    <lineage>
        <taxon>Bacteria</taxon>
        <taxon>Pseudomonadati</taxon>
        <taxon>Bacteroidota</taxon>
        <taxon>Flavobacteriia</taxon>
        <taxon>Flavobacteriales</taxon>
        <taxon>Flavobacteriaceae</taxon>
        <taxon>Kordia</taxon>
    </lineage>
</organism>
<accession>A0A2T6C3B6</accession>
<reference evidence="1 2" key="1">
    <citation type="submission" date="2018-04" db="EMBL/GenBank/DDBJ databases">
        <title>Genomic Encyclopedia of Archaeal and Bacterial Type Strains, Phase II (KMG-II): from individual species to whole genera.</title>
        <authorList>
            <person name="Goeker M."/>
        </authorList>
    </citation>
    <scope>NUCLEOTIDE SEQUENCE [LARGE SCALE GENOMIC DNA]</scope>
    <source>
        <strain evidence="1 2">DSM 25731</strain>
    </source>
</reference>
<keyword evidence="2" id="KW-1185">Reference proteome</keyword>
<protein>
    <submittedName>
        <fullName evidence="1">Uncharacterized protein</fullName>
    </submittedName>
</protein>
<name>A0A2T6C3B6_9FLAO</name>
<dbReference type="InterPro" id="IPR058238">
    <property type="entry name" value="Lant_leader_dom"/>
</dbReference>
<evidence type="ECO:0000313" key="1">
    <source>
        <dbReference type="EMBL" id="PTX62805.1"/>
    </source>
</evidence>